<dbReference type="InterPro" id="IPR011765">
    <property type="entry name" value="Pept_M16_N"/>
</dbReference>
<dbReference type="GO" id="GO:0046872">
    <property type="term" value="F:metal ion binding"/>
    <property type="evidence" value="ECO:0007669"/>
    <property type="project" value="InterPro"/>
</dbReference>
<dbReference type="Pfam" id="PF00675">
    <property type="entry name" value="Peptidase_M16"/>
    <property type="match status" value="2"/>
</dbReference>
<dbReference type="OrthoDB" id="9811314at2"/>
<evidence type="ECO:0000259" key="3">
    <source>
        <dbReference type="Pfam" id="PF05193"/>
    </source>
</evidence>
<dbReference type="SUPFAM" id="SSF63411">
    <property type="entry name" value="LuxS/MPP-like metallohydrolase"/>
    <property type="match status" value="4"/>
</dbReference>
<dbReference type="PANTHER" id="PTHR11851:SF224">
    <property type="entry name" value="PROCESSING PROTEASE"/>
    <property type="match status" value="1"/>
</dbReference>
<dbReference type="Pfam" id="PF05193">
    <property type="entry name" value="Peptidase_M16_C"/>
    <property type="match status" value="2"/>
</dbReference>
<feature type="chain" id="PRO_5021804105" evidence="1">
    <location>
        <begin position="27"/>
        <end position="917"/>
    </location>
</feature>
<dbReference type="EMBL" id="VIKR01000003">
    <property type="protein sequence ID" value="TQV74075.1"/>
    <property type="molecule type" value="Genomic_DNA"/>
</dbReference>
<evidence type="ECO:0000259" key="2">
    <source>
        <dbReference type="Pfam" id="PF00675"/>
    </source>
</evidence>
<name>A0A545TA39_9GAMM</name>
<feature type="signal peptide" evidence="1">
    <location>
        <begin position="1"/>
        <end position="26"/>
    </location>
</feature>
<dbReference type="InterPro" id="IPR007863">
    <property type="entry name" value="Peptidase_M16_C"/>
</dbReference>
<proteinExistence type="predicted"/>
<protein>
    <submittedName>
        <fullName evidence="4">Insulinase family protein</fullName>
    </submittedName>
</protein>
<dbReference type="Gene3D" id="3.30.830.10">
    <property type="entry name" value="Metalloenzyme, LuxS/M16 peptidase-like"/>
    <property type="match status" value="4"/>
</dbReference>
<organism evidence="4 5">
    <name type="scientific">Aliikangiella marina</name>
    <dbReference type="NCBI Taxonomy" id="1712262"/>
    <lineage>
        <taxon>Bacteria</taxon>
        <taxon>Pseudomonadati</taxon>
        <taxon>Pseudomonadota</taxon>
        <taxon>Gammaproteobacteria</taxon>
        <taxon>Oceanospirillales</taxon>
        <taxon>Pleioneaceae</taxon>
        <taxon>Aliikangiella</taxon>
    </lineage>
</organism>
<dbReference type="PANTHER" id="PTHR11851">
    <property type="entry name" value="METALLOPROTEASE"/>
    <property type="match status" value="1"/>
</dbReference>
<gene>
    <name evidence="4" type="ORF">FLL45_14555</name>
</gene>
<keyword evidence="5" id="KW-1185">Reference proteome</keyword>
<evidence type="ECO:0000313" key="4">
    <source>
        <dbReference type="EMBL" id="TQV74075.1"/>
    </source>
</evidence>
<feature type="domain" description="Peptidase M16 N-terminal" evidence="2">
    <location>
        <begin position="490"/>
        <end position="611"/>
    </location>
</feature>
<evidence type="ECO:0000256" key="1">
    <source>
        <dbReference type="SAM" id="SignalP"/>
    </source>
</evidence>
<feature type="domain" description="Peptidase M16 C-terminal" evidence="3">
    <location>
        <begin position="645"/>
        <end position="823"/>
    </location>
</feature>
<feature type="domain" description="Peptidase M16 N-terminal" evidence="2">
    <location>
        <begin position="50"/>
        <end position="183"/>
    </location>
</feature>
<comment type="caution">
    <text evidence="4">The sequence shown here is derived from an EMBL/GenBank/DDBJ whole genome shotgun (WGS) entry which is preliminary data.</text>
</comment>
<dbReference type="Proteomes" id="UP000317839">
    <property type="component" value="Unassembled WGS sequence"/>
</dbReference>
<dbReference type="InterPro" id="IPR011249">
    <property type="entry name" value="Metalloenz_LuxS/M16"/>
</dbReference>
<sequence>MFVTTSFKSKLVLLALILSCFVTPIAAKQKVGVDIPFVKYELDNGLTLIVHQDKKAPIVAVNVWYHVGSKNEKVGKTGFAHLFEHLMFNGSENYNDDYFKPFDRVGATGMNGTTNFDRTNYFQVVPKNALDMALWMESDRMGHLLGAIDQAKLDEQRGVVQNEKRQGENQPYGKVVTTIFENMFPKGHPYAHSVIGSMEDLNAASLEDVYDWFKTYYGAANATLVIAGDVEPEAVKQRVEHFFGHIPSGPPLVKSDQWIAKLEEDVRLTMQDRVPQSRIYKLWKMPSIGSLESTELDLVAGILSEGKNSRLYKRLVYDEQVASDVAAFAFPLEISGIFGIQVTALPGKDLSEIEKSIDNEVSRFLSKGPTREEIKRVVTERRAAFIRGNERIGGFGGKSDTLAFNQVYMGQPDFYKTTLARWNAANIKSLTNVANEWMKAGQFILEVHPFDEGKVSENKVDRSKIPVPSESPTTRFAQYETESLSNGLRVILAQRDSVPVINMRMMIEAGYAADQLAAPGTASMTIDMMDEGTDSRSALGISRELQMLGTELNVSSNLDVSTVSMSTLTENFEASLDIFADVIMNPSFPEDEFTRLQAQRLATIKQEKARPVSMALRVFPSLIYGKNHAYGLPMTGSGFESTVKSMTTDDLKKFHSTWFRPNNATLVVVGNISMAELKRNLEDSFDDWEVGVTRQINISQVAHQDKSKVYLIDRPESAQSIIFAGHIAPPKSNQKEFAFTVMDEVLGGGFNSRLNMNLREDKGWAYGARTILMDANGQRPYIAYAPVQSDKTSEAMQEIYKEFTQIGGESPPTDEEIARAKDAQTLTLAGRWETNGAVEESLAEMVRFNYSPDYWDQYAKNVRQVNQAQIADVTKSVLSPEKLIWVVVGDRAKIESKIKALELGEIVLMNADGEVVE</sequence>
<keyword evidence="1" id="KW-0732">Signal</keyword>
<dbReference type="AlphaFoldDB" id="A0A545TA39"/>
<dbReference type="RefSeq" id="WP_142942783.1">
    <property type="nucleotide sequence ID" value="NZ_VIKR01000003.1"/>
</dbReference>
<reference evidence="4 5" key="1">
    <citation type="submission" date="2019-06" db="EMBL/GenBank/DDBJ databases">
        <title>Draft genome of Aliikangiella marina GYP-15.</title>
        <authorList>
            <person name="Wang G."/>
        </authorList>
    </citation>
    <scope>NUCLEOTIDE SEQUENCE [LARGE SCALE GENOMIC DNA]</scope>
    <source>
        <strain evidence="4 5">GYP-15</strain>
    </source>
</reference>
<dbReference type="InterPro" id="IPR050361">
    <property type="entry name" value="MPP/UQCRC_Complex"/>
</dbReference>
<accession>A0A545TA39</accession>
<feature type="domain" description="Peptidase M16 C-terminal" evidence="3">
    <location>
        <begin position="205"/>
        <end position="378"/>
    </location>
</feature>
<evidence type="ECO:0000313" key="5">
    <source>
        <dbReference type="Proteomes" id="UP000317839"/>
    </source>
</evidence>